<evidence type="ECO:0000313" key="2">
    <source>
        <dbReference type="EMBL" id="CAI9760972.1"/>
    </source>
</evidence>
<keyword evidence="3" id="KW-1185">Reference proteome</keyword>
<proteinExistence type="predicted"/>
<dbReference type="AlphaFoldDB" id="A0AAD1Z5T7"/>
<accession>A0AAD1Z5T7</accession>
<evidence type="ECO:0000259" key="1">
    <source>
        <dbReference type="Pfam" id="PF17766"/>
    </source>
</evidence>
<dbReference type="Gene3D" id="2.60.40.2310">
    <property type="match status" value="1"/>
</dbReference>
<evidence type="ECO:0000313" key="3">
    <source>
        <dbReference type="Proteomes" id="UP000834106"/>
    </source>
</evidence>
<dbReference type="InterPro" id="IPR041469">
    <property type="entry name" value="Subtilisin-like_FN3"/>
</dbReference>
<name>A0AAD1Z5T7_9LAMI</name>
<feature type="domain" description="Subtilisin-like protease fibronectin type-III" evidence="1">
    <location>
        <begin position="58"/>
        <end position="124"/>
    </location>
</feature>
<organism evidence="2 3">
    <name type="scientific">Fraxinus pennsylvanica</name>
    <dbReference type="NCBI Taxonomy" id="56036"/>
    <lineage>
        <taxon>Eukaryota</taxon>
        <taxon>Viridiplantae</taxon>
        <taxon>Streptophyta</taxon>
        <taxon>Embryophyta</taxon>
        <taxon>Tracheophyta</taxon>
        <taxon>Spermatophyta</taxon>
        <taxon>Magnoliopsida</taxon>
        <taxon>eudicotyledons</taxon>
        <taxon>Gunneridae</taxon>
        <taxon>Pentapetalae</taxon>
        <taxon>asterids</taxon>
        <taxon>lamiids</taxon>
        <taxon>Lamiales</taxon>
        <taxon>Oleaceae</taxon>
        <taxon>Oleeae</taxon>
        <taxon>Fraxinus</taxon>
    </lineage>
</organism>
<protein>
    <recommendedName>
        <fullName evidence="1">Subtilisin-like protease fibronectin type-III domain-containing protein</fullName>
    </recommendedName>
</protein>
<gene>
    <name evidence="2" type="ORF">FPE_LOCUS8402</name>
</gene>
<dbReference type="EMBL" id="OU503040">
    <property type="protein sequence ID" value="CAI9760972.1"/>
    <property type="molecule type" value="Genomic_DNA"/>
</dbReference>
<dbReference type="Proteomes" id="UP000834106">
    <property type="component" value="Chromosome 5"/>
</dbReference>
<reference evidence="2" key="1">
    <citation type="submission" date="2023-05" db="EMBL/GenBank/DDBJ databases">
        <authorList>
            <person name="Huff M."/>
        </authorList>
    </citation>
    <scope>NUCLEOTIDE SEQUENCE</scope>
</reference>
<sequence>MVSLHMDRVIFDPMKAKSPRLVYDMGPNDYVKFLCGQGYSLKNPTFITGDNITCTQRNNVSTYTAVTVATIGLSINILQSVLSFKSIGQKQTFVVTVNAALTSSRLPVVLVWNDGMFQERSPVVAYATQNFKCYLNVYR</sequence>
<dbReference type="Pfam" id="PF17766">
    <property type="entry name" value="fn3_6"/>
    <property type="match status" value="1"/>
</dbReference>